<gene>
    <name evidence="6" type="ORF">MENT_LOCUS11125</name>
</gene>
<organism evidence="6 7">
    <name type="scientific">Meloidogyne enterolobii</name>
    <name type="common">Root-knot nematode worm</name>
    <name type="synonym">Meloidogyne mayaguensis</name>
    <dbReference type="NCBI Taxonomy" id="390850"/>
    <lineage>
        <taxon>Eukaryota</taxon>
        <taxon>Metazoa</taxon>
        <taxon>Ecdysozoa</taxon>
        <taxon>Nematoda</taxon>
        <taxon>Chromadorea</taxon>
        <taxon>Rhabditida</taxon>
        <taxon>Tylenchina</taxon>
        <taxon>Tylenchomorpha</taxon>
        <taxon>Tylenchoidea</taxon>
        <taxon>Meloidogynidae</taxon>
        <taxon>Meloidogyninae</taxon>
        <taxon>Meloidogyne</taxon>
    </lineage>
</organism>
<proteinExistence type="predicted"/>
<evidence type="ECO:0000313" key="6">
    <source>
        <dbReference type="EMBL" id="CAD2153430.1"/>
    </source>
</evidence>
<reference evidence="6 7" key="1">
    <citation type="submission" date="2020-08" db="EMBL/GenBank/DDBJ databases">
        <authorList>
            <person name="Koutsovoulos G."/>
            <person name="Danchin GJ E."/>
        </authorList>
    </citation>
    <scope>NUCLEOTIDE SEQUENCE [LARGE SCALE GENOMIC DNA]</scope>
</reference>
<dbReference type="GO" id="GO:0008270">
    <property type="term" value="F:zinc ion binding"/>
    <property type="evidence" value="ECO:0007669"/>
    <property type="project" value="UniProtKB-KW"/>
</dbReference>
<name>A0A6V7UCA5_MELEN</name>
<evidence type="ECO:0000256" key="2">
    <source>
        <dbReference type="ARBA" id="ARBA00022771"/>
    </source>
</evidence>
<protein>
    <recommendedName>
        <fullName evidence="5">BED-type domain-containing protein</fullName>
    </recommendedName>
</protein>
<sequence>MSLIWKYFSLSGRVAFCKSCKFSKNHPPRSPTTFLISHLSASHPELYDDFSAKRKAKEPQQQTLKRTFAESAPTTSQVSDDLDVITDQDIDLMDMDEIEKTKISEQKFLHHNLVIYNFEYE</sequence>
<evidence type="ECO:0000259" key="5">
    <source>
        <dbReference type="PROSITE" id="PS50808"/>
    </source>
</evidence>
<evidence type="ECO:0000256" key="3">
    <source>
        <dbReference type="ARBA" id="ARBA00022833"/>
    </source>
</evidence>
<feature type="domain" description="BED-type" evidence="5">
    <location>
        <begin position="1"/>
        <end position="50"/>
    </location>
</feature>
<dbReference type="Proteomes" id="UP000580250">
    <property type="component" value="Unassembled WGS sequence"/>
</dbReference>
<evidence type="ECO:0000313" key="7">
    <source>
        <dbReference type="Proteomes" id="UP000580250"/>
    </source>
</evidence>
<dbReference type="InterPro" id="IPR003656">
    <property type="entry name" value="Znf_BED"/>
</dbReference>
<keyword evidence="3" id="KW-0862">Zinc</keyword>
<dbReference type="InterPro" id="IPR036236">
    <property type="entry name" value="Znf_C2H2_sf"/>
</dbReference>
<keyword evidence="2 4" id="KW-0863">Zinc-finger</keyword>
<keyword evidence="1" id="KW-0479">Metal-binding</keyword>
<evidence type="ECO:0000256" key="1">
    <source>
        <dbReference type="ARBA" id="ARBA00022723"/>
    </source>
</evidence>
<dbReference type="PROSITE" id="PS50808">
    <property type="entry name" value="ZF_BED"/>
    <property type="match status" value="1"/>
</dbReference>
<comment type="caution">
    <text evidence="6">The sequence shown here is derived from an EMBL/GenBank/DDBJ whole genome shotgun (WGS) entry which is preliminary data.</text>
</comment>
<evidence type="ECO:0000256" key="4">
    <source>
        <dbReference type="PROSITE-ProRule" id="PRU00027"/>
    </source>
</evidence>
<dbReference type="EMBL" id="CAJEWN010000053">
    <property type="protein sequence ID" value="CAD2153430.1"/>
    <property type="molecule type" value="Genomic_DNA"/>
</dbReference>
<dbReference type="GO" id="GO:0003677">
    <property type="term" value="F:DNA binding"/>
    <property type="evidence" value="ECO:0007669"/>
    <property type="project" value="InterPro"/>
</dbReference>
<dbReference type="AlphaFoldDB" id="A0A6V7UCA5"/>
<accession>A0A6V7UCA5</accession>
<dbReference type="SUPFAM" id="SSF57667">
    <property type="entry name" value="beta-beta-alpha zinc fingers"/>
    <property type="match status" value="1"/>
</dbReference>